<gene>
    <name evidence="1" type="ORF">DUNSADRAFT_12836</name>
</gene>
<comment type="caution">
    <text evidence="1">The sequence shown here is derived from an EMBL/GenBank/DDBJ whole genome shotgun (WGS) entry which is preliminary data.</text>
</comment>
<protein>
    <recommendedName>
        <fullName evidence="3">SET domain-containing protein</fullName>
    </recommendedName>
</protein>
<evidence type="ECO:0000313" key="2">
    <source>
        <dbReference type="Proteomes" id="UP000815325"/>
    </source>
</evidence>
<dbReference type="Proteomes" id="UP000815325">
    <property type="component" value="Unassembled WGS sequence"/>
</dbReference>
<dbReference type="EMBL" id="MU069440">
    <property type="protein sequence ID" value="KAF5843573.1"/>
    <property type="molecule type" value="Genomic_DNA"/>
</dbReference>
<sequence>MEGVHTFAHPQFGTCLAASTDFAKGQVVLKEKPLLLVPADTLVPPALLVLAARNSLGEPPKKVFRTALVLASMHPDVCSSVLKELFVPDIDQDPSLQETTGYKQCSKAIAGAVAQWQSIHANELLKGLLAVKANAHGFEGGQAVFKYGSKLAHTCNQPNTKFKSTDDGYGCLVAVTNIRKGDLLTTTYIAEEHVLCSTPARCEKRTGKHAGFTKKSSAKVHDCSAKM</sequence>
<proteinExistence type="predicted"/>
<dbReference type="InterPro" id="IPR046341">
    <property type="entry name" value="SET_dom_sf"/>
</dbReference>
<name>A0ABQ7H9P2_DUNSA</name>
<keyword evidence="2" id="KW-1185">Reference proteome</keyword>
<evidence type="ECO:0000313" key="1">
    <source>
        <dbReference type="EMBL" id="KAF5843573.1"/>
    </source>
</evidence>
<dbReference type="SUPFAM" id="SSF82199">
    <property type="entry name" value="SET domain"/>
    <property type="match status" value="1"/>
</dbReference>
<evidence type="ECO:0008006" key="3">
    <source>
        <dbReference type="Google" id="ProtNLM"/>
    </source>
</evidence>
<accession>A0ABQ7H9P2</accession>
<reference evidence="1" key="1">
    <citation type="submission" date="2017-08" db="EMBL/GenBank/DDBJ databases">
        <authorList>
            <person name="Polle J.E."/>
            <person name="Barry K."/>
            <person name="Cushman J."/>
            <person name="Schmutz J."/>
            <person name="Tran D."/>
            <person name="Hathwaick L.T."/>
            <person name="Yim W.C."/>
            <person name="Jenkins J."/>
            <person name="Mckie-Krisberg Z.M."/>
            <person name="Prochnik S."/>
            <person name="Lindquist E."/>
            <person name="Dockter R.B."/>
            <person name="Adam C."/>
            <person name="Molina H."/>
            <person name="Bunkerborg J."/>
            <person name="Jin E."/>
            <person name="Buchheim M."/>
            <person name="Magnuson J."/>
        </authorList>
    </citation>
    <scope>NUCLEOTIDE SEQUENCE</scope>
    <source>
        <strain evidence="1">CCAP 19/18</strain>
    </source>
</reference>
<organism evidence="1 2">
    <name type="scientific">Dunaliella salina</name>
    <name type="common">Green alga</name>
    <name type="synonym">Protococcus salinus</name>
    <dbReference type="NCBI Taxonomy" id="3046"/>
    <lineage>
        <taxon>Eukaryota</taxon>
        <taxon>Viridiplantae</taxon>
        <taxon>Chlorophyta</taxon>
        <taxon>core chlorophytes</taxon>
        <taxon>Chlorophyceae</taxon>
        <taxon>CS clade</taxon>
        <taxon>Chlamydomonadales</taxon>
        <taxon>Dunaliellaceae</taxon>
        <taxon>Dunaliella</taxon>
    </lineage>
</organism>